<evidence type="ECO:0000256" key="2">
    <source>
        <dbReference type="ARBA" id="ARBA00022679"/>
    </source>
</evidence>
<dbReference type="InterPro" id="IPR041588">
    <property type="entry name" value="Integrase_H2C2"/>
</dbReference>
<dbReference type="InterPro" id="IPR001584">
    <property type="entry name" value="Integrase_cat-core"/>
</dbReference>
<name>A0A9N7MQM9_STRHE</name>
<keyword evidence="4" id="KW-0540">Nuclease</keyword>
<keyword evidence="3" id="KW-0548">Nucleotidyltransferase</keyword>
<dbReference type="InterPro" id="IPR012337">
    <property type="entry name" value="RNaseH-like_sf"/>
</dbReference>
<keyword evidence="13" id="KW-0238">DNA-binding</keyword>
<dbReference type="AlphaFoldDB" id="A0A9N7MQM9"/>
<dbReference type="SUPFAM" id="SSF56672">
    <property type="entry name" value="DNA/RNA polymerases"/>
    <property type="match status" value="1"/>
</dbReference>
<sequence>MKDCPKLGSLSAIVEQHESKKKEEEPTVMGSLQVLNALKARPECTTTSKGLMYMEAQVNGKTMKALVDTGASHNLITKEEATRLGLSWTEKPGWLKTVNANARRLEGAASNVELRLGTWQGCVNFSIAPMNDFKVVLGMNFLRQVTAIPMPFFSTVCILEKGSSYMVPIIEGDSGSPSQQLSAMQLAKGAKRAEPTYVAVLKEDNSEVNFPKVPDIIRGVLEENKDVMLAELPSKLPPRQGVDHKIELEPGTKPSAMAPYRLVNYYSRFIQGYSARAAPLNDLLKKGKSWVWSDECQRAFDDLKVAVEDGLLYTKGRRLYVPKWDGIRRDLMKECHDTKWEGHPGQRRTVALLENNYFLPQLKDDVETYVRTCLSKGYGSIIVVVDRFSKYGTFISCSKDCTAEEAARGFFKNVVKHCGLQRSIISDRDPRFTGRLWTELFKLLGTELNFSTSFHSQIDRHTERVNALLKCYLRHFECRGQKDGQDLGRTSRLSAIILGKGLQKNEEVGRQKEKTKRVLPRRLSPCEVVARIVQNLSKLAQGTDTKIRETYPVIKKIGNIAYRVDLSPSLKIHPVFHISMLKPYKEDVEDPSRGLSSRAPPITTKSFDKEVKAVLTSDIVRR</sequence>
<dbReference type="EMBL" id="CACSLK010006106">
    <property type="protein sequence ID" value="CAA0810412.1"/>
    <property type="molecule type" value="Genomic_DNA"/>
</dbReference>
<dbReference type="InterPro" id="IPR036397">
    <property type="entry name" value="RNaseH_sf"/>
</dbReference>
<evidence type="ECO:0000313" key="18">
    <source>
        <dbReference type="Proteomes" id="UP001153555"/>
    </source>
</evidence>
<proteinExistence type="predicted"/>
<evidence type="ECO:0000256" key="14">
    <source>
        <dbReference type="ARBA" id="ARBA00023172"/>
    </source>
</evidence>
<evidence type="ECO:0000256" key="6">
    <source>
        <dbReference type="ARBA" id="ARBA00022750"/>
    </source>
</evidence>
<dbReference type="InterPro" id="IPR043128">
    <property type="entry name" value="Rev_trsase/Diguanyl_cyclase"/>
</dbReference>
<evidence type="ECO:0000256" key="9">
    <source>
        <dbReference type="ARBA" id="ARBA00022842"/>
    </source>
</evidence>
<keyword evidence="12" id="KW-0239">DNA-directed DNA polymerase</keyword>
<keyword evidence="18" id="KW-1185">Reference proteome</keyword>
<dbReference type="GO" id="GO:0003964">
    <property type="term" value="F:RNA-directed DNA polymerase activity"/>
    <property type="evidence" value="ECO:0007669"/>
    <property type="project" value="UniProtKB-KW"/>
</dbReference>
<keyword evidence="7" id="KW-0255">Endonuclease</keyword>
<feature type="domain" description="Peptidase A2" evidence="15">
    <location>
        <begin position="63"/>
        <end position="115"/>
    </location>
</feature>
<keyword evidence="8" id="KW-0378">Hydrolase</keyword>
<gene>
    <name evidence="17" type="ORF">SHERM_12018</name>
</gene>
<dbReference type="Pfam" id="PF13975">
    <property type="entry name" value="gag-asp_proteas"/>
    <property type="match status" value="1"/>
</dbReference>
<dbReference type="Gene3D" id="2.40.70.10">
    <property type="entry name" value="Acid Proteases"/>
    <property type="match status" value="1"/>
</dbReference>
<comment type="caution">
    <text evidence="17">The sequence shown here is derived from an EMBL/GenBank/DDBJ whole genome shotgun (WGS) entry which is preliminary data.</text>
</comment>
<dbReference type="InterPro" id="IPR001995">
    <property type="entry name" value="Peptidase_A2_cat"/>
</dbReference>
<dbReference type="GO" id="GO:0006310">
    <property type="term" value="P:DNA recombination"/>
    <property type="evidence" value="ECO:0007669"/>
    <property type="project" value="UniProtKB-KW"/>
</dbReference>
<dbReference type="Gene3D" id="3.30.70.270">
    <property type="match status" value="1"/>
</dbReference>
<dbReference type="InterPro" id="IPR050951">
    <property type="entry name" value="Retrovirus_Pol_polyprotein"/>
</dbReference>
<dbReference type="PANTHER" id="PTHR37984:SF5">
    <property type="entry name" value="PROTEIN NYNRIN-LIKE"/>
    <property type="match status" value="1"/>
</dbReference>
<dbReference type="GO" id="GO:0004519">
    <property type="term" value="F:endonuclease activity"/>
    <property type="evidence" value="ECO:0007669"/>
    <property type="project" value="UniProtKB-KW"/>
</dbReference>
<feature type="domain" description="Integrase catalytic" evidence="16">
    <location>
        <begin position="340"/>
        <end position="528"/>
    </location>
</feature>
<evidence type="ECO:0000256" key="4">
    <source>
        <dbReference type="ARBA" id="ARBA00022722"/>
    </source>
</evidence>
<evidence type="ECO:0000256" key="11">
    <source>
        <dbReference type="ARBA" id="ARBA00022918"/>
    </source>
</evidence>
<evidence type="ECO:0000256" key="8">
    <source>
        <dbReference type="ARBA" id="ARBA00022801"/>
    </source>
</evidence>
<accession>A0A9N7MQM9</accession>
<dbReference type="Gene3D" id="3.30.420.10">
    <property type="entry name" value="Ribonuclease H-like superfamily/Ribonuclease H"/>
    <property type="match status" value="1"/>
</dbReference>
<dbReference type="InterPro" id="IPR021109">
    <property type="entry name" value="Peptidase_aspartic_dom_sf"/>
</dbReference>
<dbReference type="CDD" id="cd00303">
    <property type="entry name" value="retropepsin_like"/>
    <property type="match status" value="1"/>
</dbReference>
<evidence type="ECO:0000313" key="17">
    <source>
        <dbReference type="EMBL" id="CAA0810412.1"/>
    </source>
</evidence>
<dbReference type="PROSITE" id="PS50994">
    <property type="entry name" value="INTEGRASE"/>
    <property type="match status" value="1"/>
</dbReference>
<keyword evidence="5" id="KW-0479">Metal-binding</keyword>
<dbReference type="PROSITE" id="PS50175">
    <property type="entry name" value="ASP_PROT_RETROV"/>
    <property type="match status" value="1"/>
</dbReference>
<dbReference type="InterPro" id="IPR043502">
    <property type="entry name" value="DNA/RNA_pol_sf"/>
</dbReference>
<keyword evidence="2" id="KW-0808">Transferase</keyword>
<keyword evidence="1" id="KW-0645">Protease</keyword>
<dbReference type="Proteomes" id="UP001153555">
    <property type="component" value="Unassembled WGS sequence"/>
</dbReference>
<dbReference type="SUPFAM" id="SSF50630">
    <property type="entry name" value="Acid proteases"/>
    <property type="match status" value="1"/>
</dbReference>
<dbReference type="SUPFAM" id="SSF53098">
    <property type="entry name" value="Ribonuclease H-like"/>
    <property type="match status" value="1"/>
</dbReference>
<evidence type="ECO:0000259" key="15">
    <source>
        <dbReference type="PROSITE" id="PS50175"/>
    </source>
</evidence>
<keyword evidence="6" id="KW-0064">Aspartyl protease</keyword>
<evidence type="ECO:0000256" key="3">
    <source>
        <dbReference type="ARBA" id="ARBA00022695"/>
    </source>
</evidence>
<reference evidence="17" key="1">
    <citation type="submission" date="2019-12" db="EMBL/GenBank/DDBJ databases">
        <authorList>
            <person name="Scholes J."/>
        </authorList>
    </citation>
    <scope>NUCLEOTIDE SEQUENCE</scope>
</reference>
<evidence type="ECO:0000256" key="5">
    <source>
        <dbReference type="ARBA" id="ARBA00022723"/>
    </source>
</evidence>
<evidence type="ECO:0000256" key="1">
    <source>
        <dbReference type="ARBA" id="ARBA00022670"/>
    </source>
</evidence>
<dbReference type="Pfam" id="PF24626">
    <property type="entry name" value="SH3_Tf2-1"/>
    <property type="match status" value="1"/>
</dbReference>
<evidence type="ECO:0000256" key="7">
    <source>
        <dbReference type="ARBA" id="ARBA00022759"/>
    </source>
</evidence>
<dbReference type="GO" id="GO:0004190">
    <property type="term" value="F:aspartic-type endopeptidase activity"/>
    <property type="evidence" value="ECO:0007669"/>
    <property type="project" value="UniProtKB-KW"/>
</dbReference>
<keyword evidence="14" id="KW-0233">DNA recombination</keyword>
<keyword evidence="10" id="KW-0229">DNA integration</keyword>
<dbReference type="GO" id="GO:0015074">
    <property type="term" value="P:DNA integration"/>
    <property type="evidence" value="ECO:0007669"/>
    <property type="project" value="UniProtKB-KW"/>
</dbReference>
<protein>
    <recommendedName>
        <fullName evidence="19">Integrase catalytic domain-containing protein</fullName>
    </recommendedName>
</protein>
<dbReference type="GO" id="GO:0006508">
    <property type="term" value="P:proteolysis"/>
    <property type="evidence" value="ECO:0007669"/>
    <property type="project" value="UniProtKB-KW"/>
</dbReference>
<dbReference type="OrthoDB" id="2020640at2759"/>
<evidence type="ECO:0000256" key="10">
    <source>
        <dbReference type="ARBA" id="ARBA00022908"/>
    </source>
</evidence>
<dbReference type="GO" id="GO:0003887">
    <property type="term" value="F:DNA-directed DNA polymerase activity"/>
    <property type="evidence" value="ECO:0007669"/>
    <property type="project" value="UniProtKB-KW"/>
</dbReference>
<dbReference type="PROSITE" id="PS00141">
    <property type="entry name" value="ASP_PROTEASE"/>
    <property type="match status" value="1"/>
</dbReference>
<dbReference type="InterPro" id="IPR056924">
    <property type="entry name" value="SH3_Tf2-1"/>
</dbReference>
<evidence type="ECO:0000256" key="12">
    <source>
        <dbReference type="ARBA" id="ARBA00022932"/>
    </source>
</evidence>
<evidence type="ECO:0000256" key="13">
    <source>
        <dbReference type="ARBA" id="ARBA00023125"/>
    </source>
</evidence>
<organism evidence="17 18">
    <name type="scientific">Striga hermonthica</name>
    <name type="common">Purple witchweed</name>
    <name type="synonym">Buchnera hermonthica</name>
    <dbReference type="NCBI Taxonomy" id="68872"/>
    <lineage>
        <taxon>Eukaryota</taxon>
        <taxon>Viridiplantae</taxon>
        <taxon>Streptophyta</taxon>
        <taxon>Embryophyta</taxon>
        <taxon>Tracheophyta</taxon>
        <taxon>Spermatophyta</taxon>
        <taxon>Magnoliopsida</taxon>
        <taxon>eudicotyledons</taxon>
        <taxon>Gunneridae</taxon>
        <taxon>Pentapetalae</taxon>
        <taxon>asterids</taxon>
        <taxon>lamiids</taxon>
        <taxon>Lamiales</taxon>
        <taxon>Orobanchaceae</taxon>
        <taxon>Buchnereae</taxon>
        <taxon>Striga</taxon>
    </lineage>
</organism>
<keyword evidence="9" id="KW-0460">Magnesium</keyword>
<dbReference type="GO" id="GO:0003677">
    <property type="term" value="F:DNA binding"/>
    <property type="evidence" value="ECO:0007669"/>
    <property type="project" value="UniProtKB-KW"/>
</dbReference>
<keyword evidence="11" id="KW-0695">RNA-directed DNA polymerase</keyword>
<dbReference type="PANTHER" id="PTHR37984">
    <property type="entry name" value="PROTEIN CBG26694"/>
    <property type="match status" value="1"/>
</dbReference>
<dbReference type="Pfam" id="PF17921">
    <property type="entry name" value="Integrase_H2C2"/>
    <property type="match status" value="1"/>
</dbReference>
<dbReference type="InterPro" id="IPR001969">
    <property type="entry name" value="Aspartic_peptidase_AS"/>
</dbReference>
<evidence type="ECO:0008006" key="19">
    <source>
        <dbReference type="Google" id="ProtNLM"/>
    </source>
</evidence>
<dbReference type="GO" id="GO:0046872">
    <property type="term" value="F:metal ion binding"/>
    <property type="evidence" value="ECO:0007669"/>
    <property type="project" value="UniProtKB-KW"/>
</dbReference>
<evidence type="ECO:0000259" key="16">
    <source>
        <dbReference type="PROSITE" id="PS50994"/>
    </source>
</evidence>